<dbReference type="InterPro" id="IPR001867">
    <property type="entry name" value="OmpR/PhoB-type_DNA-bd"/>
</dbReference>
<accession>A0A0K6IR68</accession>
<dbReference type="SUPFAM" id="SSF46894">
    <property type="entry name" value="C-terminal effector domain of the bipartite response regulators"/>
    <property type="match status" value="1"/>
</dbReference>
<dbReference type="EMBL" id="CYHH01000002">
    <property type="protein sequence ID" value="CUB05591.1"/>
    <property type="molecule type" value="Genomic_DNA"/>
</dbReference>
<keyword evidence="4 7" id="KW-0238">DNA-binding</keyword>
<dbReference type="PANTHER" id="PTHR48111">
    <property type="entry name" value="REGULATOR OF RPOS"/>
    <property type="match status" value="1"/>
</dbReference>
<evidence type="ECO:0000256" key="5">
    <source>
        <dbReference type="ARBA" id="ARBA00023163"/>
    </source>
</evidence>
<dbReference type="Gene3D" id="3.40.50.2300">
    <property type="match status" value="1"/>
</dbReference>
<protein>
    <submittedName>
        <fullName evidence="10">DNA-binding response regulator, OmpR family, contains REC and winged-helix (WHTH) domain</fullName>
    </submittedName>
</protein>
<keyword evidence="11" id="KW-1185">Reference proteome</keyword>
<dbReference type="InterPro" id="IPR001789">
    <property type="entry name" value="Sig_transdc_resp-reg_receiver"/>
</dbReference>
<keyword evidence="5" id="KW-0804">Transcription</keyword>
<feature type="modified residue" description="4-aspartylphosphate" evidence="6">
    <location>
        <position position="51"/>
    </location>
</feature>
<gene>
    <name evidence="10" type="ORF">Ga0061068_10256</name>
</gene>
<dbReference type="OrthoDB" id="5295288at2"/>
<dbReference type="PANTHER" id="PTHR48111:SF22">
    <property type="entry name" value="REGULATOR OF RPOS"/>
    <property type="match status" value="1"/>
</dbReference>
<dbReference type="FunFam" id="3.40.50.2300:FF:000002">
    <property type="entry name" value="DNA-binding response regulator PhoP"/>
    <property type="match status" value="1"/>
</dbReference>
<dbReference type="PROSITE" id="PS50110">
    <property type="entry name" value="RESPONSE_REGULATORY"/>
    <property type="match status" value="1"/>
</dbReference>
<dbReference type="InterPro" id="IPR039420">
    <property type="entry name" value="WalR-like"/>
</dbReference>
<keyword evidence="1 6" id="KW-0597">Phosphoprotein</keyword>
<dbReference type="InterPro" id="IPR011006">
    <property type="entry name" value="CheY-like_superfamily"/>
</dbReference>
<evidence type="ECO:0000256" key="4">
    <source>
        <dbReference type="ARBA" id="ARBA00023125"/>
    </source>
</evidence>
<evidence type="ECO:0000256" key="2">
    <source>
        <dbReference type="ARBA" id="ARBA00023012"/>
    </source>
</evidence>
<dbReference type="GO" id="GO:0000156">
    <property type="term" value="F:phosphorelay response regulator activity"/>
    <property type="evidence" value="ECO:0007669"/>
    <property type="project" value="TreeGrafter"/>
</dbReference>
<dbReference type="GO" id="GO:0032993">
    <property type="term" value="C:protein-DNA complex"/>
    <property type="evidence" value="ECO:0007669"/>
    <property type="project" value="TreeGrafter"/>
</dbReference>
<feature type="domain" description="OmpR/PhoB-type" evidence="9">
    <location>
        <begin position="125"/>
        <end position="222"/>
    </location>
</feature>
<evidence type="ECO:0000256" key="1">
    <source>
        <dbReference type="ARBA" id="ARBA00022553"/>
    </source>
</evidence>
<evidence type="ECO:0000256" key="7">
    <source>
        <dbReference type="PROSITE-ProRule" id="PRU01091"/>
    </source>
</evidence>
<keyword evidence="2" id="KW-0902">Two-component regulatory system</keyword>
<evidence type="ECO:0000313" key="10">
    <source>
        <dbReference type="EMBL" id="CUB05591.1"/>
    </source>
</evidence>
<dbReference type="RefSeq" id="WP_055422785.1">
    <property type="nucleotide sequence ID" value="NZ_CYHH01000002.1"/>
</dbReference>
<evidence type="ECO:0000256" key="6">
    <source>
        <dbReference type="PROSITE-ProRule" id="PRU00169"/>
    </source>
</evidence>
<feature type="domain" description="Response regulatory" evidence="8">
    <location>
        <begin position="2"/>
        <end position="116"/>
    </location>
</feature>
<dbReference type="CDD" id="cd17574">
    <property type="entry name" value="REC_OmpR"/>
    <property type="match status" value="1"/>
</dbReference>
<dbReference type="FunFam" id="1.10.10.10:FF:000058">
    <property type="entry name" value="DNA-binding response OmpR family regulator"/>
    <property type="match status" value="1"/>
</dbReference>
<dbReference type="Pfam" id="PF00486">
    <property type="entry name" value="Trans_reg_C"/>
    <property type="match status" value="1"/>
</dbReference>
<evidence type="ECO:0000313" key="11">
    <source>
        <dbReference type="Proteomes" id="UP000182108"/>
    </source>
</evidence>
<feature type="DNA-binding region" description="OmpR/PhoB-type" evidence="7">
    <location>
        <begin position="125"/>
        <end position="222"/>
    </location>
</feature>
<evidence type="ECO:0000259" key="9">
    <source>
        <dbReference type="PROSITE" id="PS51755"/>
    </source>
</evidence>
<keyword evidence="3" id="KW-0805">Transcription regulation</keyword>
<dbReference type="GO" id="GO:0000976">
    <property type="term" value="F:transcription cis-regulatory region binding"/>
    <property type="evidence" value="ECO:0007669"/>
    <property type="project" value="TreeGrafter"/>
</dbReference>
<proteinExistence type="predicted"/>
<dbReference type="Pfam" id="PF00072">
    <property type="entry name" value="Response_reg"/>
    <property type="match status" value="1"/>
</dbReference>
<dbReference type="AlphaFoldDB" id="A0A0K6IR68"/>
<organism evidence="10 11">
    <name type="scientific">Tepidiphilus thermophilus</name>
    <dbReference type="NCBI Taxonomy" id="876478"/>
    <lineage>
        <taxon>Bacteria</taxon>
        <taxon>Pseudomonadati</taxon>
        <taxon>Pseudomonadota</taxon>
        <taxon>Hydrogenophilia</taxon>
        <taxon>Hydrogenophilales</taxon>
        <taxon>Hydrogenophilaceae</taxon>
        <taxon>Tepidiphilus</taxon>
    </lineage>
</organism>
<dbReference type="SMART" id="SM00448">
    <property type="entry name" value="REC"/>
    <property type="match status" value="1"/>
</dbReference>
<dbReference type="Gene3D" id="6.10.250.690">
    <property type="match status" value="1"/>
</dbReference>
<dbReference type="GO" id="GO:0005829">
    <property type="term" value="C:cytosol"/>
    <property type="evidence" value="ECO:0007669"/>
    <property type="project" value="TreeGrafter"/>
</dbReference>
<dbReference type="PROSITE" id="PS51755">
    <property type="entry name" value="OMPR_PHOB"/>
    <property type="match status" value="1"/>
</dbReference>
<dbReference type="Proteomes" id="UP000182108">
    <property type="component" value="Unassembled WGS sequence"/>
</dbReference>
<dbReference type="InterPro" id="IPR016032">
    <property type="entry name" value="Sig_transdc_resp-reg_C-effctor"/>
</dbReference>
<dbReference type="SUPFAM" id="SSF52172">
    <property type="entry name" value="CheY-like"/>
    <property type="match status" value="1"/>
</dbReference>
<sequence length="230" mass="25543">MDVLLIEDNPDLAGNIVDYLESRGHRVDLARDGLSGLHFAASKAFDAIVLDLGLPGIDGVELCRRLREEGLATPILMLTARGELDDKVLGLEAGADDYLVKPLSLRELEARLRAQVRRAAGGLEQQRLQVGDLLLDERTRQVSRQGRRIALAPLDYQLLRLLMRASPAVLPRERLESLLWGDDPPDSDALRAHIHRLRLAIDRPFDVPLLHTVPHVGYRLAVPDEAETSS</sequence>
<reference evidence="11" key="1">
    <citation type="submission" date="2015-08" db="EMBL/GenBank/DDBJ databases">
        <authorList>
            <person name="Babu N.S."/>
            <person name="Beckwith C.J."/>
            <person name="Beseler K.G."/>
            <person name="Brison A."/>
            <person name="Carone J.V."/>
            <person name="Caskin T.P."/>
            <person name="Diamond M."/>
            <person name="Durham M.E."/>
            <person name="Foxe J.M."/>
            <person name="Go M."/>
            <person name="Henderson B.A."/>
            <person name="Jones I.B."/>
            <person name="McGettigan J.A."/>
            <person name="Micheletti S.J."/>
            <person name="Nasrallah M.E."/>
            <person name="Ortiz D."/>
            <person name="Piller C.R."/>
            <person name="Privatt S.R."/>
            <person name="Schneider S.L."/>
            <person name="Sharp S."/>
            <person name="Smith T.C."/>
            <person name="Stanton J.D."/>
            <person name="Ullery H.E."/>
            <person name="Wilson R.J."/>
            <person name="Serrano M.G."/>
            <person name="Buck G."/>
            <person name="Lee V."/>
            <person name="Wang Y."/>
            <person name="Carvalho R."/>
            <person name="Voegtly L."/>
            <person name="Shi R."/>
            <person name="Duckworth R."/>
            <person name="Johnson A."/>
            <person name="Loviza R."/>
            <person name="Walstead R."/>
            <person name="Shah Z."/>
            <person name="Kiflezghi M."/>
            <person name="Wade K."/>
            <person name="Ball S.L."/>
            <person name="Bradley K.W."/>
            <person name="Asai D.J."/>
            <person name="Bowman C.A."/>
            <person name="Russell D.A."/>
            <person name="Pope W.H."/>
            <person name="Jacobs-Sera D."/>
            <person name="Hendrix R.W."/>
            <person name="Hatfull G.F."/>
        </authorList>
    </citation>
    <scope>NUCLEOTIDE SEQUENCE [LARGE SCALE GENOMIC DNA]</scope>
    <source>
        <strain evidence="11">JCM 19170</strain>
    </source>
</reference>
<evidence type="ECO:0000256" key="3">
    <source>
        <dbReference type="ARBA" id="ARBA00023015"/>
    </source>
</evidence>
<dbReference type="GO" id="GO:0006355">
    <property type="term" value="P:regulation of DNA-templated transcription"/>
    <property type="evidence" value="ECO:0007669"/>
    <property type="project" value="InterPro"/>
</dbReference>
<dbReference type="SMART" id="SM00862">
    <property type="entry name" value="Trans_reg_C"/>
    <property type="match status" value="1"/>
</dbReference>
<evidence type="ECO:0000259" key="8">
    <source>
        <dbReference type="PROSITE" id="PS50110"/>
    </source>
</evidence>
<dbReference type="InterPro" id="IPR036388">
    <property type="entry name" value="WH-like_DNA-bd_sf"/>
</dbReference>
<name>A0A0K6IR68_9PROT</name>
<dbReference type="CDD" id="cd00383">
    <property type="entry name" value="trans_reg_C"/>
    <property type="match status" value="1"/>
</dbReference>
<dbReference type="Gene3D" id="1.10.10.10">
    <property type="entry name" value="Winged helix-like DNA-binding domain superfamily/Winged helix DNA-binding domain"/>
    <property type="match status" value="1"/>
</dbReference>